<protein>
    <submittedName>
        <fullName evidence="2">Uncharacterized protein</fullName>
    </submittedName>
</protein>
<evidence type="ECO:0000256" key="1">
    <source>
        <dbReference type="SAM" id="Phobius"/>
    </source>
</evidence>
<keyword evidence="1" id="KW-0472">Membrane</keyword>
<feature type="transmembrane region" description="Helical" evidence="1">
    <location>
        <begin position="390"/>
        <end position="409"/>
    </location>
</feature>
<feature type="transmembrane region" description="Helical" evidence="1">
    <location>
        <begin position="599"/>
        <end position="616"/>
    </location>
</feature>
<evidence type="ECO:0000313" key="2">
    <source>
        <dbReference type="EMBL" id="CAE1320866.1"/>
    </source>
</evidence>
<feature type="transmembrane region" description="Helical" evidence="1">
    <location>
        <begin position="771"/>
        <end position="790"/>
    </location>
</feature>
<accession>A0A812EHM4</accession>
<feature type="transmembrane region" description="Helical" evidence="1">
    <location>
        <begin position="185"/>
        <end position="204"/>
    </location>
</feature>
<feature type="transmembrane region" description="Helical" evidence="1">
    <location>
        <begin position="421"/>
        <end position="441"/>
    </location>
</feature>
<feature type="transmembrane region" description="Helical" evidence="1">
    <location>
        <begin position="134"/>
        <end position="153"/>
    </location>
</feature>
<evidence type="ECO:0000313" key="3">
    <source>
        <dbReference type="Proteomes" id="UP000597762"/>
    </source>
</evidence>
<dbReference type="AlphaFoldDB" id="A0A812EHM4"/>
<dbReference type="Proteomes" id="UP000597762">
    <property type="component" value="Unassembled WGS sequence"/>
</dbReference>
<feature type="transmembrane region" description="Helical" evidence="1">
    <location>
        <begin position="40"/>
        <end position="61"/>
    </location>
</feature>
<proteinExistence type="predicted"/>
<keyword evidence="3" id="KW-1185">Reference proteome</keyword>
<reference evidence="2" key="1">
    <citation type="submission" date="2021-01" db="EMBL/GenBank/DDBJ databases">
        <authorList>
            <person name="Li R."/>
            <person name="Bekaert M."/>
        </authorList>
    </citation>
    <scope>NUCLEOTIDE SEQUENCE</scope>
    <source>
        <strain evidence="2">Farmed</strain>
    </source>
</reference>
<feature type="transmembrane region" description="Helical" evidence="1">
    <location>
        <begin position="541"/>
        <end position="562"/>
    </location>
</feature>
<feature type="transmembrane region" description="Helical" evidence="1">
    <location>
        <begin position="453"/>
        <end position="472"/>
    </location>
</feature>
<keyword evidence="1" id="KW-1133">Transmembrane helix</keyword>
<feature type="transmembrane region" description="Helical" evidence="1">
    <location>
        <begin position="651"/>
        <end position="671"/>
    </location>
</feature>
<feature type="transmembrane region" description="Helical" evidence="1">
    <location>
        <begin position="705"/>
        <end position="726"/>
    </location>
</feature>
<feature type="transmembrane region" description="Helical" evidence="1">
    <location>
        <begin position="305"/>
        <end position="326"/>
    </location>
</feature>
<organism evidence="2 3">
    <name type="scientific">Acanthosepion pharaonis</name>
    <name type="common">Pharaoh cuttlefish</name>
    <name type="synonym">Sepia pharaonis</name>
    <dbReference type="NCBI Taxonomy" id="158019"/>
    <lineage>
        <taxon>Eukaryota</taxon>
        <taxon>Metazoa</taxon>
        <taxon>Spiralia</taxon>
        <taxon>Lophotrochozoa</taxon>
        <taxon>Mollusca</taxon>
        <taxon>Cephalopoda</taxon>
        <taxon>Coleoidea</taxon>
        <taxon>Decapodiformes</taxon>
        <taxon>Sepiida</taxon>
        <taxon>Sepiina</taxon>
        <taxon>Sepiidae</taxon>
        <taxon>Acanthosepion</taxon>
    </lineage>
</organism>
<comment type="caution">
    <text evidence="2">The sequence shown here is derived from an EMBL/GenBank/DDBJ whole genome shotgun (WGS) entry which is preliminary data.</text>
</comment>
<feature type="transmembrane region" description="Helical" evidence="1">
    <location>
        <begin position="101"/>
        <end position="122"/>
    </location>
</feature>
<sequence>MVYNAIIRRPHYHIRGEIRLSLPDHDKWTIIIQKYFKEHFLSLTHCPFFSLSRFLFFFLSFSLHKFNLKHGPAATEIYTFFFSLDFSFLSSNTGSILSVQISLRLLSLFLSLFHFLSFFSLYKFNFKHGQAATEIYTFFFSVSFFFFFFTQFNFKHENIASLLPHWLPVLVLILHGVRSPWDVSLFGYISPLCSFYRFFLSAFFSPDALMFFETQYLSVFCLHHFLTTTKFPSSEVYHQCRSLSLSSPSYISYFPAHHFALLTTGKPLCPLTLLGFSSPFRSCQKSDRLQCMASNSCLSASSLSYSLSFLFSLTFPLFFFFFFYTNSISNTVQLQQRYILSSSLLFSFFLSFFTQFSFKHGQAATEIYTFFSLLDFFKQQAFLSFSHCPFFSLSRFLFSFFFFFFFFSLHKSNFTPGPAVTEIYTFFLSLVFFFFLSSSVYSSASNTVKTATGIYTFFLSLVSLLFLQTQLLSRRLLLRVTGSVNLLMCLPKMSRDSHVTSSVVGRRLTLIYAGMRVLSYLHPSHLPTGWSFSIQWLPSLYLSTFSFYCSLTSIIACSSSLLQKHFQHIYMAFHATFPSVGHMYPNNSNCFLPMPITDLIFPVLYLIFAGTSLRLANDWEAPVSLNTLRRYASAFCMYSTLSVVLPTQFSLLLIVLSFLSHVSFFFFFLSFSLHKFNLKHGPAATEIYTFFFSLDFSFLSSDTGILSFTHCPFFSLSRFLFFFFFFSLHKSNFTPGPAVTEIILLLSGFFFFFLLLYTVQPQIRLKLQQGYTLSSSLWFLQVVFSALLGMNRQVPSLSK</sequence>
<keyword evidence="1" id="KW-0812">Transmembrane</keyword>
<gene>
    <name evidence="2" type="ORF">SPHA_71043</name>
</gene>
<name>A0A812EHM4_ACAPH</name>
<dbReference type="EMBL" id="CAHIKZ030005201">
    <property type="protein sequence ID" value="CAE1320866.1"/>
    <property type="molecule type" value="Genomic_DNA"/>
</dbReference>
<feature type="transmembrane region" description="Helical" evidence="1">
    <location>
        <begin position="338"/>
        <end position="358"/>
    </location>
</feature>
<feature type="transmembrane region" description="Helical" evidence="1">
    <location>
        <begin position="738"/>
        <end position="759"/>
    </location>
</feature>